<dbReference type="OrthoDB" id="1684445at2759"/>
<name>W1PBN8_AMBTC</name>
<gene>
    <name evidence="2" type="ORF">AMTR_s00019p00224690</name>
</gene>
<feature type="region of interest" description="Disordered" evidence="1">
    <location>
        <begin position="1"/>
        <end position="24"/>
    </location>
</feature>
<evidence type="ECO:0000313" key="2">
    <source>
        <dbReference type="EMBL" id="ERN07322.1"/>
    </source>
</evidence>
<dbReference type="InterPro" id="IPR007789">
    <property type="entry name" value="DUF688"/>
</dbReference>
<dbReference type="Pfam" id="PF05097">
    <property type="entry name" value="DUF688"/>
    <property type="match status" value="1"/>
</dbReference>
<dbReference type="PANTHER" id="PTHR33257:SF4">
    <property type="entry name" value="EXPRESSED PROTEIN"/>
    <property type="match status" value="1"/>
</dbReference>
<evidence type="ECO:0000256" key="1">
    <source>
        <dbReference type="SAM" id="MobiDB-lite"/>
    </source>
</evidence>
<dbReference type="HOGENOM" id="CLU_1350521_0_0_1"/>
<organism evidence="2 3">
    <name type="scientific">Amborella trichopoda</name>
    <dbReference type="NCBI Taxonomy" id="13333"/>
    <lineage>
        <taxon>Eukaryota</taxon>
        <taxon>Viridiplantae</taxon>
        <taxon>Streptophyta</taxon>
        <taxon>Embryophyta</taxon>
        <taxon>Tracheophyta</taxon>
        <taxon>Spermatophyta</taxon>
        <taxon>Magnoliopsida</taxon>
        <taxon>Amborellales</taxon>
        <taxon>Amborellaceae</taxon>
        <taxon>Amborella</taxon>
    </lineage>
</organism>
<evidence type="ECO:0000313" key="3">
    <source>
        <dbReference type="Proteomes" id="UP000017836"/>
    </source>
</evidence>
<keyword evidence="3" id="KW-1185">Reference proteome</keyword>
<accession>W1PBN8</accession>
<proteinExistence type="predicted"/>
<protein>
    <submittedName>
        <fullName evidence="2">Uncharacterized protein</fullName>
    </submittedName>
</protein>
<dbReference type="EMBL" id="KI393807">
    <property type="protein sequence ID" value="ERN07322.1"/>
    <property type="molecule type" value="Genomic_DNA"/>
</dbReference>
<reference evidence="3" key="1">
    <citation type="journal article" date="2013" name="Science">
        <title>The Amborella genome and the evolution of flowering plants.</title>
        <authorList>
            <consortium name="Amborella Genome Project"/>
        </authorList>
    </citation>
    <scope>NUCLEOTIDE SEQUENCE [LARGE SCALE GENOMIC DNA]</scope>
</reference>
<sequence length="203" mass="22763">MESKAPVSNPRERHGPRSVVPIEPDTILSSQFPESLIEREDPFFSSKVLKREPSKAFSSRVYYRAPGTVPFNWETHPGKPKISLENDIAWPEDDILPPLSPPPKLQSLELRTCQSHQHVKKSRLGIFRLGKRRVCDPVKEACVVKEFESWGSSSQSGSSESSLFGSEPHEIGHVGGLEETCVVRSCVRLNLSSIFSKVVRRSK</sequence>
<dbReference type="Proteomes" id="UP000017836">
    <property type="component" value="Unassembled WGS sequence"/>
</dbReference>
<dbReference type="AlphaFoldDB" id="W1PBN8"/>
<dbReference type="PANTHER" id="PTHR33257">
    <property type="entry name" value="OS05G0165500 PROTEIN"/>
    <property type="match status" value="1"/>
</dbReference>
<dbReference type="Gramene" id="ERN07322">
    <property type="protein sequence ID" value="ERN07322"/>
    <property type="gene ID" value="AMTR_s00019p00224690"/>
</dbReference>